<comment type="subcellular location">
    <subcellularLocation>
        <location evidence="1">Membrane</location>
    </subcellularLocation>
</comment>
<organism evidence="4 5">
    <name type="scientific">Streptomyces solicavernae</name>
    <dbReference type="NCBI Taxonomy" id="3043614"/>
    <lineage>
        <taxon>Bacteria</taxon>
        <taxon>Bacillati</taxon>
        <taxon>Actinomycetota</taxon>
        <taxon>Actinomycetes</taxon>
        <taxon>Kitasatosporales</taxon>
        <taxon>Streptomycetaceae</taxon>
        <taxon>Streptomyces</taxon>
    </lineage>
</organism>
<accession>A0ABT6RPA6</accession>
<dbReference type="PANTHER" id="PTHR37042">
    <property type="entry name" value="OUTER MEMBRANE PROTEIN RV1973"/>
    <property type="match status" value="1"/>
</dbReference>
<evidence type="ECO:0000259" key="3">
    <source>
        <dbReference type="Pfam" id="PF13577"/>
    </source>
</evidence>
<proteinExistence type="predicted"/>
<gene>
    <name evidence="4" type="ORF">QIS99_08560</name>
</gene>
<dbReference type="Pfam" id="PF13577">
    <property type="entry name" value="SnoaL_4"/>
    <property type="match status" value="1"/>
</dbReference>
<dbReference type="RefSeq" id="WP_282512071.1">
    <property type="nucleotide sequence ID" value="NZ_JASCIR010000005.1"/>
</dbReference>
<sequence>MSTDQGAARRRRAPRPLLAAALALTLLAGGAAGWAGVSWYGAAHDASARYSATRDEALAAAEQSVQNLSTLDHRRLDSGLDLWEESTTGELHAQLVEGREEFERQVRKARTVSTAKVLSGAVTELDERAGRARVMVALRVTVRAEGRKPADKNSRMLGELTRADGRWKLAALTQAPVGDTAATP</sequence>
<dbReference type="SUPFAM" id="SSF54427">
    <property type="entry name" value="NTF2-like"/>
    <property type="match status" value="1"/>
</dbReference>
<keyword evidence="5" id="KW-1185">Reference proteome</keyword>
<evidence type="ECO:0000256" key="2">
    <source>
        <dbReference type="ARBA" id="ARBA00023136"/>
    </source>
</evidence>
<keyword evidence="2" id="KW-0472">Membrane</keyword>
<evidence type="ECO:0000256" key="1">
    <source>
        <dbReference type="ARBA" id="ARBA00004370"/>
    </source>
</evidence>
<reference evidence="4 5" key="1">
    <citation type="submission" date="2023-05" db="EMBL/GenBank/DDBJ databases">
        <title>Draft genome sequence of Streptomyces sp. B-S-A8 isolated from a cave soil in Thailand.</title>
        <authorList>
            <person name="Chamroensaksri N."/>
            <person name="Muangham S."/>
        </authorList>
    </citation>
    <scope>NUCLEOTIDE SEQUENCE [LARGE SCALE GENOMIC DNA]</scope>
    <source>
        <strain evidence="4 5">B-S-A8</strain>
    </source>
</reference>
<protein>
    <submittedName>
        <fullName evidence="4">Nuclear transport factor 2 family protein</fullName>
    </submittedName>
</protein>
<dbReference type="InterPro" id="IPR037401">
    <property type="entry name" value="SnoaL-like"/>
</dbReference>
<comment type="caution">
    <text evidence="4">The sequence shown here is derived from an EMBL/GenBank/DDBJ whole genome shotgun (WGS) entry which is preliminary data.</text>
</comment>
<evidence type="ECO:0000313" key="5">
    <source>
        <dbReference type="Proteomes" id="UP001224661"/>
    </source>
</evidence>
<feature type="domain" description="SnoaL-like" evidence="3">
    <location>
        <begin position="70"/>
        <end position="172"/>
    </location>
</feature>
<dbReference type="Gene3D" id="3.10.450.50">
    <property type="match status" value="1"/>
</dbReference>
<dbReference type="PANTHER" id="PTHR37042:SF4">
    <property type="entry name" value="OUTER MEMBRANE PROTEIN RV1973"/>
    <property type="match status" value="1"/>
</dbReference>
<name>A0ABT6RPA6_9ACTN</name>
<dbReference type="Proteomes" id="UP001224661">
    <property type="component" value="Unassembled WGS sequence"/>
</dbReference>
<dbReference type="InterPro" id="IPR032710">
    <property type="entry name" value="NTF2-like_dom_sf"/>
</dbReference>
<dbReference type="EMBL" id="JASCIR010000005">
    <property type="protein sequence ID" value="MDI3386266.1"/>
    <property type="molecule type" value="Genomic_DNA"/>
</dbReference>
<evidence type="ECO:0000313" key="4">
    <source>
        <dbReference type="EMBL" id="MDI3386266.1"/>
    </source>
</evidence>